<evidence type="ECO:0000256" key="2">
    <source>
        <dbReference type="ARBA" id="ARBA00004749"/>
    </source>
</evidence>
<evidence type="ECO:0000256" key="1">
    <source>
        <dbReference type="ARBA" id="ARBA00001974"/>
    </source>
</evidence>
<keyword evidence="7" id="KW-0503">Monooxygenase</keyword>
<dbReference type="InterPro" id="IPR002938">
    <property type="entry name" value="FAD-bd"/>
</dbReference>
<dbReference type="Proteomes" id="UP000254603">
    <property type="component" value="Unassembled WGS sequence"/>
</dbReference>
<dbReference type="PROSITE" id="PS01304">
    <property type="entry name" value="UBIH"/>
    <property type="match status" value="1"/>
</dbReference>
<feature type="domain" description="FAD-binding" evidence="8">
    <location>
        <begin position="9"/>
        <end position="347"/>
    </location>
</feature>
<evidence type="ECO:0000259" key="8">
    <source>
        <dbReference type="Pfam" id="PF01494"/>
    </source>
</evidence>
<organism evidence="9 10">
    <name type="scientific">Oligella ureolytica</name>
    <dbReference type="NCBI Taxonomy" id="90244"/>
    <lineage>
        <taxon>Bacteria</taxon>
        <taxon>Pseudomonadati</taxon>
        <taxon>Pseudomonadota</taxon>
        <taxon>Betaproteobacteria</taxon>
        <taxon>Burkholderiales</taxon>
        <taxon>Alcaligenaceae</taxon>
        <taxon>Oligella</taxon>
    </lineage>
</organism>
<dbReference type="GO" id="GO:0006744">
    <property type="term" value="P:ubiquinone biosynthetic process"/>
    <property type="evidence" value="ECO:0007669"/>
    <property type="project" value="UniProtKB-UniPathway"/>
</dbReference>
<comment type="cofactor">
    <cofactor evidence="1">
        <name>FAD</name>
        <dbReference type="ChEBI" id="CHEBI:57692"/>
    </cofactor>
</comment>
<dbReference type="STRING" id="1122619.GCA_000373745_00882"/>
<dbReference type="PANTHER" id="PTHR43876">
    <property type="entry name" value="UBIQUINONE BIOSYNTHESIS MONOOXYGENASE COQ6, MITOCHONDRIAL"/>
    <property type="match status" value="1"/>
</dbReference>
<dbReference type="InterPro" id="IPR051205">
    <property type="entry name" value="UbiH/COQ6_monooxygenase"/>
</dbReference>
<comment type="pathway">
    <text evidence="2">Cofactor biosynthesis; ubiquinone biosynthesis.</text>
</comment>
<proteinExistence type="inferred from homology"/>
<protein>
    <submittedName>
        <fullName evidence="9">2-octaprenyl-3-methyl-6-methoxy-1,4-benzoquinol hydroxylase</fullName>
        <ecNumber evidence="9">1.14.13.-</ecNumber>
    </submittedName>
</protein>
<dbReference type="EMBL" id="UGSB01000001">
    <property type="protein sequence ID" value="SUA53505.1"/>
    <property type="molecule type" value="Genomic_DNA"/>
</dbReference>
<dbReference type="SUPFAM" id="SSF51905">
    <property type="entry name" value="FAD/NAD(P)-binding domain"/>
    <property type="match status" value="1"/>
</dbReference>
<dbReference type="GO" id="GO:0004497">
    <property type="term" value="F:monooxygenase activity"/>
    <property type="evidence" value="ECO:0007669"/>
    <property type="project" value="UniProtKB-KW"/>
</dbReference>
<evidence type="ECO:0000256" key="5">
    <source>
        <dbReference type="ARBA" id="ARBA00022827"/>
    </source>
</evidence>
<dbReference type="PRINTS" id="PR00420">
    <property type="entry name" value="RNGMNOXGNASE"/>
</dbReference>
<dbReference type="Gene3D" id="3.50.50.60">
    <property type="entry name" value="FAD/NAD(P)-binding domain"/>
    <property type="match status" value="2"/>
</dbReference>
<evidence type="ECO:0000256" key="6">
    <source>
        <dbReference type="ARBA" id="ARBA00023002"/>
    </source>
</evidence>
<accession>A0A378XGB3</accession>
<keyword evidence="5" id="KW-0274">FAD</keyword>
<keyword evidence="6 9" id="KW-0560">Oxidoreductase</keyword>
<dbReference type="NCBIfam" id="TIGR01988">
    <property type="entry name" value="Ubi-OHases"/>
    <property type="match status" value="1"/>
</dbReference>
<reference evidence="9 10" key="1">
    <citation type="submission" date="2018-06" db="EMBL/GenBank/DDBJ databases">
        <authorList>
            <consortium name="Pathogen Informatics"/>
            <person name="Doyle S."/>
        </authorList>
    </citation>
    <scope>NUCLEOTIDE SEQUENCE [LARGE SCALE GENOMIC DNA]</scope>
    <source>
        <strain evidence="9 10">NCTC11997</strain>
    </source>
</reference>
<name>A0A378XGB3_9BURK</name>
<dbReference type="InterPro" id="IPR018168">
    <property type="entry name" value="Ubi_Hdrlase_CS"/>
</dbReference>
<dbReference type="GO" id="GO:0071949">
    <property type="term" value="F:FAD binding"/>
    <property type="evidence" value="ECO:0007669"/>
    <property type="project" value="InterPro"/>
</dbReference>
<gene>
    <name evidence="9" type="primary">ubiF</name>
    <name evidence="9" type="ORF">NCTC11997_01194</name>
</gene>
<dbReference type="RefSeq" id="WP_018574066.1">
    <property type="nucleotide sequence ID" value="NZ_CP065725.1"/>
</dbReference>
<dbReference type="PANTHER" id="PTHR43876:SF7">
    <property type="entry name" value="UBIQUINONE BIOSYNTHESIS MONOOXYGENASE COQ6, MITOCHONDRIAL"/>
    <property type="match status" value="1"/>
</dbReference>
<evidence type="ECO:0000256" key="7">
    <source>
        <dbReference type="ARBA" id="ARBA00023033"/>
    </source>
</evidence>
<dbReference type="InterPro" id="IPR036188">
    <property type="entry name" value="FAD/NAD-bd_sf"/>
</dbReference>
<dbReference type="GO" id="GO:0016705">
    <property type="term" value="F:oxidoreductase activity, acting on paired donors, with incorporation or reduction of molecular oxygen"/>
    <property type="evidence" value="ECO:0007669"/>
    <property type="project" value="InterPro"/>
</dbReference>
<dbReference type="InterPro" id="IPR010971">
    <property type="entry name" value="UbiH/COQ6"/>
</dbReference>
<dbReference type="AlphaFoldDB" id="A0A378XGB3"/>
<dbReference type="Pfam" id="PF01494">
    <property type="entry name" value="FAD_binding_3"/>
    <property type="match status" value="1"/>
</dbReference>
<evidence type="ECO:0000313" key="9">
    <source>
        <dbReference type="EMBL" id="SUA53505.1"/>
    </source>
</evidence>
<dbReference type="UniPathway" id="UPA00232"/>
<comment type="similarity">
    <text evidence="3">Belongs to the UbiH/COQ6 family.</text>
</comment>
<keyword evidence="4" id="KW-0285">Flavoprotein</keyword>
<dbReference type="EC" id="1.14.13.-" evidence="9"/>
<sequence>MSKMKNISYDVVVCGAGIVGMAAALQLAKNQFNVAILAPKIHPKHSLGEQYHPRIYAISLASQQFLEHLGIWSMMPNERRNPVRQMEVHGDLDGMIVLDAKQSQMLELAYIVESGEIENALFNALKVYGVPWIEDTFKSYDQWHGNIECGSGQIIKTQLLIGADGANSTVRQACGIRHERKAYGDSGLVAQLTVDKPHLDAAIQWFGDFGVLAFLPLPDTADGHQVSMVWSAPQYIADKYQAMDSDELAKRLPNALQATAQGRLGNVTLRSPMYGFPLTLESSGMIGPGVALVGDAAHRVHPLAGQGLNLGLGDVETLCKVLTDRESVRALNDIRLLQRYKHQRAEAIFNMRVATDGLYRLFSINLPPVAMLRNAGLKLINKMPLLKHYFVRSAARN</sequence>
<evidence type="ECO:0000256" key="4">
    <source>
        <dbReference type="ARBA" id="ARBA00022630"/>
    </source>
</evidence>
<evidence type="ECO:0000256" key="3">
    <source>
        <dbReference type="ARBA" id="ARBA00005349"/>
    </source>
</evidence>
<evidence type="ECO:0000313" key="10">
    <source>
        <dbReference type="Proteomes" id="UP000254603"/>
    </source>
</evidence>